<evidence type="ECO:0000256" key="8">
    <source>
        <dbReference type="ARBA" id="ARBA00022741"/>
    </source>
</evidence>
<dbReference type="FunFam" id="1.20.1200.10:FF:000003">
    <property type="entry name" value="ATP:cob(I)alamin adenosyltransferase"/>
    <property type="match status" value="1"/>
</dbReference>
<dbReference type="InterPro" id="IPR016030">
    <property type="entry name" value="CblAdoTrfase-like"/>
</dbReference>
<evidence type="ECO:0000256" key="16">
    <source>
        <dbReference type="SAM" id="MobiDB-lite"/>
    </source>
</evidence>
<dbReference type="RefSeq" id="WP_317831145.1">
    <property type="nucleotide sequence ID" value="NZ_CP136920.1"/>
</dbReference>
<dbReference type="SUPFAM" id="SSF89028">
    <property type="entry name" value="Cobalamin adenosyltransferase-like"/>
    <property type="match status" value="1"/>
</dbReference>
<evidence type="ECO:0000256" key="6">
    <source>
        <dbReference type="ARBA" id="ARBA00022490"/>
    </source>
</evidence>
<evidence type="ECO:0000259" key="17">
    <source>
        <dbReference type="Pfam" id="PF01923"/>
    </source>
</evidence>
<sequence length="195" mass="21215">MIRIDQVSTRSGDQGKTGLAGGKRVSKSSPRVIAIGSIEETNSAIGLAICFLSYEAEEGKIAECLHAIQNDLFDAGAELASANKRRSESVSVTKISLTQVQRLEEQIANWNTDLPALNSFILPGGTIVSAQLHVARTICRRTELTLWALAEDSEEEVSETLLTYFNRLSDLLFIIGRVANENGARDIPWRPGANS</sequence>
<reference evidence="18 19" key="1">
    <citation type="submission" date="2023-10" db="EMBL/GenBank/DDBJ databases">
        <title>Rubellicoccus peritrichatus gen. nov., sp. nov., isolated from an algae of coral reef tank.</title>
        <authorList>
            <person name="Luo J."/>
        </authorList>
    </citation>
    <scope>NUCLEOTIDE SEQUENCE [LARGE SCALE GENOMIC DNA]</scope>
    <source>
        <strain evidence="18 19">CR14</strain>
    </source>
</reference>
<gene>
    <name evidence="18" type="ORF">RZN69_11830</name>
</gene>
<dbReference type="InterPro" id="IPR029499">
    <property type="entry name" value="PduO-typ"/>
</dbReference>
<evidence type="ECO:0000256" key="3">
    <source>
        <dbReference type="ARBA" id="ARBA00007487"/>
    </source>
</evidence>
<evidence type="ECO:0000256" key="9">
    <source>
        <dbReference type="ARBA" id="ARBA00022840"/>
    </source>
</evidence>
<feature type="compositionally biased region" description="Polar residues" evidence="16">
    <location>
        <begin position="1"/>
        <end position="14"/>
    </location>
</feature>
<dbReference type="GO" id="GO:0009236">
    <property type="term" value="P:cobalamin biosynthetic process"/>
    <property type="evidence" value="ECO:0007669"/>
    <property type="project" value="UniProtKB-UniRule"/>
</dbReference>
<keyword evidence="9 15" id="KW-0067">ATP-binding</keyword>
<comment type="catalytic activity">
    <reaction evidence="13 15">
        <text>2 cob(II)yrinate a,c diamide + reduced [electron-transfer flavoprotein] + 2 ATP = 2 adenosylcob(III)yrinate a,c-diamide + 2 triphosphate + oxidized [electron-transfer flavoprotein] + 3 H(+)</text>
        <dbReference type="Rhea" id="RHEA:11528"/>
        <dbReference type="Rhea" id="RHEA-COMP:10685"/>
        <dbReference type="Rhea" id="RHEA-COMP:10686"/>
        <dbReference type="ChEBI" id="CHEBI:15378"/>
        <dbReference type="ChEBI" id="CHEBI:18036"/>
        <dbReference type="ChEBI" id="CHEBI:30616"/>
        <dbReference type="ChEBI" id="CHEBI:57692"/>
        <dbReference type="ChEBI" id="CHEBI:58307"/>
        <dbReference type="ChEBI" id="CHEBI:58503"/>
        <dbReference type="ChEBI" id="CHEBI:58537"/>
        <dbReference type="EC" id="2.5.1.17"/>
    </reaction>
</comment>
<keyword evidence="6" id="KW-0963">Cytoplasm</keyword>
<dbReference type="Gene3D" id="1.20.1200.10">
    <property type="entry name" value="Cobalamin adenosyltransferase-like"/>
    <property type="match status" value="1"/>
</dbReference>
<evidence type="ECO:0000256" key="14">
    <source>
        <dbReference type="ARBA" id="ARBA00048692"/>
    </source>
</evidence>
<dbReference type="EC" id="2.5.1.17" evidence="4 15"/>
<dbReference type="InterPro" id="IPR036451">
    <property type="entry name" value="CblAdoTrfase-like_sf"/>
</dbReference>
<comment type="catalytic activity">
    <reaction evidence="14 15">
        <text>2 cob(II)alamin + reduced [electron-transfer flavoprotein] + 2 ATP = 2 adenosylcob(III)alamin + 2 triphosphate + oxidized [electron-transfer flavoprotein] + 3 H(+)</text>
        <dbReference type="Rhea" id="RHEA:28671"/>
        <dbReference type="Rhea" id="RHEA-COMP:10685"/>
        <dbReference type="Rhea" id="RHEA-COMP:10686"/>
        <dbReference type="ChEBI" id="CHEBI:15378"/>
        <dbReference type="ChEBI" id="CHEBI:16304"/>
        <dbReference type="ChEBI" id="CHEBI:18036"/>
        <dbReference type="ChEBI" id="CHEBI:18408"/>
        <dbReference type="ChEBI" id="CHEBI:30616"/>
        <dbReference type="ChEBI" id="CHEBI:57692"/>
        <dbReference type="ChEBI" id="CHEBI:58307"/>
        <dbReference type="EC" id="2.5.1.17"/>
    </reaction>
</comment>
<comment type="similarity">
    <text evidence="3 15">Belongs to the Cob(I)alamin adenosyltransferase family.</text>
</comment>
<organism evidence="18 19">
    <name type="scientific">Rubellicoccus peritrichatus</name>
    <dbReference type="NCBI Taxonomy" id="3080537"/>
    <lineage>
        <taxon>Bacteria</taxon>
        <taxon>Pseudomonadati</taxon>
        <taxon>Verrucomicrobiota</taxon>
        <taxon>Opitutia</taxon>
        <taxon>Puniceicoccales</taxon>
        <taxon>Cerasicoccaceae</taxon>
        <taxon>Rubellicoccus</taxon>
    </lineage>
</organism>
<evidence type="ECO:0000256" key="2">
    <source>
        <dbReference type="ARBA" id="ARBA00005121"/>
    </source>
</evidence>
<evidence type="ECO:0000256" key="1">
    <source>
        <dbReference type="ARBA" id="ARBA00004496"/>
    </source>
</evidence>
<dbReference type="PANTHER" id="PTHR12213:SF0">
    <property type="entry name" value="CORRINOID ADENOSYLTRANSFERASE MMAB"/>
    <property type="match status" value="1"/>
</dbReference>
<evidence type="ECO:0000256" key="4">
    <source>
        <dbReference type="ARBA" id="ARBA00012454"/>
    </source>
</evidence>
<evidence type="ECO:0000256" key="12">
    <source>
        <dbReference type="ARBA" id="ARBA00033354"/>
    </source>
</evidence>
<protein>
    <recommendedName>
        <fullName evidence="5 15">Corrinoid adenosyltransferase</fullName>
        <ecNumber evidence="4 15">2.5.1.17</ecNumber>
    </recommendedName>
    <alternativeName>
        <fullName evidence="10 15">Cob(II)alamin adenosyltransferase</fullName>
    </alternativeName>
    <alternativeName>
        <fullName evidence="12 15">Cob(II)yrinic acid a,c-diamide adenosyltransferase</fullName>
    </alternativeName>
    <alternativeName>
        <fullName evidence="11 15">Cobinamide/cobalamin adenosyltransferase</fullName>
    </alternativeName>
</protein>
<evidence type="ECO:0000256" key="7">
    <source>
        <dbReference type="ARBA" id="ARBA00022679"/>
    </source>
</evidence>
<dbReference type="NCBIfam" id="TIGR00636">
    <property type="entry name" value="PduO_Nterm"/>
    <property type="match status" value="1"/>
</dbReference>
<dbReference type="KEGG" id="puo:RZN69_11830"/>
<name>A0AAQ3LBX3_9BACT</name>
<comment type="pathway">
    <text evidence="2 15">Cofactor biosynthesis; adenosylcobalamin biosynthesis; adenosylcobalamin from cob(II)yrinate a,c-diamide: step 2/7.</text>
</comment>
<dbReference type="AlphaFoldDB" id="A0AAQ3LBX3"/>
<dbReference type="PANTHER" id="PTHR12213">
    <property type="entry name" value="CORRINOID ADENOSYLTRANSFERASE"/>
    <property type="match status" value="1"/>
</dbReference>
<keyword evidence="15" id="KW-0169">Cobalamin biosynthesis</keyword>
<accession>A0AAQ3LBX3</accession>
<evidence type="ECO:0000313" key="19">
    <source>
        <dbReference type="Proteomes" id="UP001304300"/>
    </source>
</evidence>
<dbReference type="Pfam" id="PF01923">
    <property type="entry name" value="Cob_adeno_trans"/>
    <property type="match status" value="1"/>
</dbReference>
<keyword evidence="19" id="KW-1185">Reference proteome</keyword>
<feature type="domain" description="Cobalamin adenosyltransferase-like" evidence="17">
    <location>
        <begin position="8"/>
        <end position="179"/>
    </location>
</feature>
<evidence type="ECO:0000256" key="13">
    <source>
        <dbReference type="ARBA" id="ARBA00048555"/>
    </source>
</evidence>
<dbReference type="Proteomes" id="UP001304300">
    <property type="component" value="Chromosome"/>
</dbReference>
<evidence type="ECO:0000256" key="5">
    <source>
        <dbReference type="ARBA" id="ARBA00020963"/>
    </source>
</evidence>
<feature type="region of interest" description="Disordered" evidence="16">
    <location>
        <begin position="1"/>
        <end position="24"/>
    </location>
</feature>
<comment type="subcellular location">
    <subcellularLocation>
        <location evidence="1">Cytoplasm</location>
    </subcellularLocation>
</comment>
<dbReference type="GO" id="GO:0005524">
    <property type="term" value="F:ATP binding"/>
    <property type="evidence" value="ECO:0007669"/>
    <property type="project" value="UniProtKB-UniRule"/>
</dbReference>
<dbReference type="GO" id="GO:0008817">
    <property type="term" value="F:corrinoid adenosyltransferase activity"/>
    <property type="evidence" value="ECO:0007669"/>
    <property type="project" value="UniProtKB-UniRule"/>
</dbReference>
<proteinExistence type="inferred from homology"/>
<evidence type="ECO:0000256" key="10">
    <source>
        <dbReference type="ARBA" id="ARBA00031529"/>
    </source>
</evidence>
<keyword evidence="8 15" id="KW-0547">Nucleotide-binding</keyword>
<dbReference type="EMBL" id="CP136920">
    <property type="protein sequence ID" value="WOO39304.1"/>
    <property type="molecule type" value="Genomic_DNA"/>
</dbReference>
<keyword evidence="7 15" id="KW-0808">Transferase</keyword>
<dbReference type="GO" id="GO:0005737">
    <property type="term" value="C:cytoplasm"/>
    <property type="evidence" value="ECO:0007669"/>
    <property type="project" value="UniProtKB-SubCell"/>
</dbReference>
<evidence type="ECO:0000256" key="15">
    <source>
        <dbReference type="RuleBase" id="RU366026"/>
    </source>
</evidence>
<evidence type="ECO:0000256" key="11">
    <source>
        <dbReference type="ARBA" id="ARBA00033334"/>
    </source>
</evidence>
<evidence type="ECO:0000313" key="18">
    <source>
        <dbReference type="EMBL" id="WOO39304.1"/>
    </source>
</evidence>